<proteinExistence type="predicted"/>
<comment type="caution">
    <text evidence="1">The sequence shown here is derived from an EMBL/GenBank/DDBJ whole genome shotgun (WGS) entry which is preliminary data.</text>
</comment>
<name>A0ABN2Y8X0_9MICC</name>
<keyword evidence="2" id="KW-1185">Reference proteome</keyword>
<evidence type="ECO:0000313" key="1">
    <source>
        <dbReference type="EMBL" id="GAA2121987.1"/>
    </source>
</evidence>
<reference evidence="1 2" key="1">
    <citation type="journal article" date="2019" name="Int. J. Syst. Evol. Microbiol.">
        <title>The Global Catalogue of Microorganisms (GCM) 10K type strain sequencing project: providing services to taxonomists for standard genome sequencing and annotation.</title>
        <authorList>
            <consortium name="The Broad Institute Genomics Platform"/>
            <consortium name="The Broad Institute Genome Sequencing Center for Infectious Disease"/>
            <person name="Wu L."/>
            <person name="Ma J."/>
        </authorList>
    </citation>
    <scope>NUCLEOTIDE SEQUENCE [LARGE SCALE GENOMIC DNA]</scope>
    <source>
        <strain evidence="1 2">JCM 15914</strain>
    </source>
</reference>
<organism evidence="1 2">
    <name type="scientific">Kocuria atrinae</name>
    <dbReference type="NCBI Taxonomy" id="592377"/>
    <lineage>
        <taxon>Bacteria</taxon>
        <taxon>Bacillati</taxon>
        <taxon>Actinomycetota</taxon>
        <taxon>Actinomycetes</taxon>
        <taxon>Micrococcales</taxon>
        <taxon>Micrococcaceae</taxon>
        <taxon>Kocuria</taxon>
    </lineage>
</organism>
<evidence type="ECO:0008006" key="3">
    <source>
        <dbReference type="Google" id="ProtNLM"/>
    </source>
</evidence>
<gene>
    <name evidence="1" type="ORF">GCM10009824_24760</name>
</gene>
<protein>
    <recommendedName>
        <fullName evidence="3">YCII-related domain-containing protein</fullName>
    </recommendedName>
</protein>
<dbReference type="EMBL" id="BAAAQA010000031">
    <property type="protein sequence ID" value="GAA2121987.1"/>
    <property type="molecule type" value="Genomic_DNA"/>
</dbReference>
<evidence type="ECO:0000313" key="2">
    <source>
        <dbReference type="Proteomes" id="UP001500166"/>
    </source>
</evidence>
<accession>A0ABN2Y8X0</accession>
<sequence>MGKFLAILHGGADPDKDQLTDEQQSEFMTAWATWAQAHEEALLDPGSPLYRKKRVTSTYVEDFEDSKIAYALVDAPSHDAAAQMFKDHPHVGLHDGNSIEVIECPVIPS</sequence>
<dbReference type="Proteomes" id="UP001500166">
    <property type="component" value="Unassembled WGS sequence"/>
</dbReference>
<dbReference type="RefSeq" id="WP_095797544.1">
    <property type="nucleotide sequence ID" value="NZ_BAAAQA010000031.1"/>
</dbReference>